<dbReference type="EMBL" id="CAMXCT030001702">
    <property type="protein sequence ID" value="CAL4779675.1"/>
    <property type="molecule type" value="Genomic_DNA"/>
</dbReference>
<dbReference type="OrthoDB" id="2017693at2759"/>
<dbReference type="EMBL" id="CAMXCT020001702">
    <property type="protein sequence ID" value="CAL1145738.1"/>
    <property type="molecule type" value="Genomic_DNA"/>
</dbReference>
<evidence type="ECO:0000256" key="1">
    <source>
        <dbReference type="ARBA" id="ARBA00010169"/>
    </source>
</evidence>
<dbReference type="Proteomes" id="UP001152797">
    <property type="component" value="Unassembled WGS sequence"/>
</dbReference>
<proteinExistence type="inferred from homology"/>
<comment type="similarity">
    <text evidence="1">Belongs to the CutA family.</text>
</comment>
<name>A0A9P1CKK0_9DINO</name>
<keyword evidence="5" id="KW-1185">Reference proteome</keyword>
<keyword evidence="2" id="KW-0732">Signal</keyword>
<evidence type="ECO:0000313" key="3">
    <source>
        <dbReference type="EMBL" id="CAI3992363.1"/>
    </source>
</evidence>
<dbReference type="PANTHER" id="PTHR23419:SF8">
    <property type="entry name" value="FI09726P"/>
    <property type="match status" value="1"/>
</dbReference>
<dbReference type="InterPro" id="IPR015867">
    <property type="entry name" value="N-reg_PII/ATP_PRibTrfase_C"/>
</dbReference>
<dbReference type="GO" id="GO:0005507">
    <property type="term" value="F:copper ion binding"/>
    <property type="evidence" value="ECO:0007669"/>
    <property type="project" value="TreeGrafter"/>
</dbReference>
<dbReference type="Gene3D" id="3.30.70.120">
    <property type="match status" value="1"/>
</dbReference>
<dbReference type="PANTHER" id="PTHR23419">
    <property type="entry name" value="DIVALENT CATION TOLERANCE CUTA-RELATED"/>
    <property type="match status" value="1"/>
</dbReference>
<dbReference type="AlphaFoldDB" id="A0A9P1CKK0"/>
<dbReference type="EMBL" id="CAMXCT010001702">
    <property type="protein sequence ID" value="CAI3992363.1"/>
    <property type="molecule type" value="Genomic_DNA"/>
</dbReference>
<reference evidence="4 5" key="2">
    <citation type="submission" date="2024-05" db="EMBL/GenBank/DDBJ databases">
        <authorList>
            <person name="Chen Y."/>
            <person name="Shah S."/>
            <person name="Dougan E. K."/>
            <person name="Thang M."/>
            <person name="Chan C."/>
        </authorList>
    </citation>
    <scope>NUCLEOTIDE SEQUENCE [LARGE SCALE GENOMIC DNA]</scope>
</reference>
<dbReference type="InterPro" id="IPR004323">
    <property type="entry name" value="Ion_tolerance_CutA"/>
</dbReference>
<protein>
    <submittedName>
        <fullName evidence="4">Divalent-cation tolerance protein CutA</fullName>
    </submittedName>
</protein>
<feature type="signal peptide" evidence="2">
    <location>
        <begin position="1"/>
        <end position="45"/>
    </location>
</feature>
<feature type="chain" id="PRO_5043270603" evidence="2">
    <location>
        <begin position="46"/>
        <end position="240"/>
    </location>
</feature>
<accession>A0A9P1CKK0</accession>
<evidence type="ECO:0000256" key="2">
    <source>
        <dbReference type="SAM" id="SignalP"/>
    </source>
</evidence>
<dbReference type="GO" id="GO:0010038">
    <property type="term" value="P:response to metal ion"/>
    <property type="evidence" value="ECO:0007669"/>
    <property type="project" value="InterPro"/>
</dbReference>
<comment type="caution">
    <text evidence="3">The sequence shown here is derived from an EMBL/GenBank/DDBJ whole genome shotgun (WGS) entry which is preliminary data.</text>
</comment>
<evidence type="ECO:0000313" key="5">
    <source>
        <dbReference type="Proteomes" id="UP001152797"/>
    </source>
</evidence>
<organism evidence="3">
    <name type="scientific">Cladocopium goreaui</name>
    <dbReference type="NCBI Taxonomy" id="2562237"/>
    <lineage>
        <taxon>Eukaryota</taxon>
        <taxon>Sar</taxon>
        <taxon>Alveolata</taxon>
        <taxon>Dinophyceae</taxon>
        <taxon>Suessiales</taxon>
        <taxon>Symbiodiniaceae</taxon>
        <taxon>Cladocopium</taxon>
    </lineage>
</organism>
<gene>
    <name evidence="3" type="ORF">C1SCF055_LOCUS19200</name>
</gene>
<dbReference type="SUPFAM" id="SSF54913">
    <property type="entry name" value="GlnB-like"/>
    <property type="match status" value="2"/>
</dbReference>
<evidence type="ECO:0000313" key="4">
    <source>
        <dbReference type="EMBL" id="CAL4779675.1"/>
    </source>
</evidence>
<dbReference type="Pfam" id="PF03091">
    <property type="entry name" value="CutA1"/>
    <property type="match status" value="1"/>
</dbReference>
<sequence>MFLWPVLRASAAAPFGTQCRCRSAAAHRTMHVLATVATWATLASADWASTTVANRSAGEQLASQLEARLHPQNYSLESTHLEDIRSFFWWDGALQEEDEVRATIDSDVPFSVLLEGLSADHPYDLPMIVSSAHLDSQEDHSSHKHAMALALVNGTTMEVAHGLAKSIVEVKFAACAQVAKLKADSDSEFTITLKTLGATKEQIEIEFGGLDWEWHPIQANEKYLKWIEDNVVVRPHASEL</sequence>
<dbReference type="InterPro" id="IPR011322">
    <property type="entry name" value="N-reg_PII-like_a/b"/>
</dbReference>
<reference evidence="3" key="1">
    <citation type="submission" date="2022-10" db="EMBL/GenBank/DDBJ databases">
        <authorList>
            <person name="Chen Y."/>
            <person name="Dougan E. K."/>
            <person name="Chan C."/>
            <person name="Rhodes N."/>
            <person name="Thang M."/>
        </authorList>
    </citation>
    <scope>NUCLEOTIDE SEQUENCE</scope>
</reference>